<keyword evidence="3" id="KW-1185">Reference proteome</keyword>
<evidence type="ECO:0000313" key="3">
    <source>
        <dbReference type="Proteomes" id="UP001501758"/>
    </source>
</evidence>
<dbReference type="EMBL" id="BAAAGE010000004">
    <property type="protein sequence ID" value="GAA0730110.1"/>
    <property type="molecule type" value="Genomic_DNA"/>
</dbReference>
<organism evidence="2 3">
    <name type="scientific">Aquimarina litoralis</name>
    <dbReference type="NCBI Taxonomy" id="584605"/>
    <lineage>
        <taxon>Bacteria</taxon>
        <taxon>Pseudomonadati</taxon>
        <taxon>Bacteroidota</taxon>
        <taxon>Flavobacteriia</taxon>
        <taxon>Flavobacteriales</taxon>
        <taxon>Flavobacteriaceae</taxon>
        <taxon>Aquimarina</taxon>
    </lineage>
</organism>
<accession>A0ABN1J713</accession>
<feature type="transmembrane region" description="Helical" evidence="1">
    <location>
        <begin position="511"/>
        <end position="527"/>
    </location>
</feature>
<keyword evidence="1" id="KW-0812">Transmembrane</keyword>
<keyword evidence="1" id="KW-0472">Membrane</keyword>
<gene>
    <name evidence="2" type="ORF">GCM10009430_41020</name>
</gene>
<name>A0ABN1J713_9FLAO</name>
<dbReference type="Proteomes" id="UP001501758">
    <property type="component" value="Unassembled WGS sequence"/>
</dbReference>
<reference evidence="2 3" key="1">
    <citation type="journal article" date="2019" name="Int. J. Syst. Evol. Microbiol.">
        <title>The Global Catalogue of Microorganisms (GCM) 10K type strain sequencing project: providing services to taxonomists for standard genome sequencing and annotation.</title>
        <authorList>
            <consortium name="The Broad Institute Genomics Platform"/>
            <consortium name="The Broad Institute Genome Sequencing Center for Infectious Disease"/>
            <person name="Wu L."/>
            <person name="Ma J."/>
        </authorList>
    </citation>
    <scope>NUCLEOTIDE SEQUENCE [LARGE SCALE GENOMIC DNA]</scope>
    <source>
        <strain evidence="2 3">JCM 15974</strain>
    </source>
</reference>
<comment type="caution">
    <text evidence="2">The sequence shown here is derived from an EMBL/GenBank/DDBJ whole genome shotgun (WGS) entry which is preliminary data.</text>
</comment>
<proteinExistence type="predicted"/>
<evidence type="ECO:0000313" key="2">
    <source>
        <dbReference type="EMBL" id="GAA0730110.1"/>
    </source>
</evidence>
<keyword evidence="1" id="KW-1133">Transmembrane helix</keyword>
<protein>
    <submittedName>
        <fullName evidence="2">Uncharacterized protein</fullName>
    </submittedName>
</protein>
<evidence type="ECO:0000256" key="1">
    <source>
        <dbReference type="SAM" id="Phobius"/>
    </source>
</evidence>
<sequence>MGILALQPALPIHRKNPKVVILTDDYKKSTLDSLKNQYRNITTITYQENQTILKGMYTSDTIFVIGNGLASYDFWQLKDQNVTYINGTAPSGIIKYTYNHKATIGEQLVFKGIYNDAKKGTQLFLEEPSGDVIDSVTLQTDKNWKFQLSATLKIAGNYTYKITEKDSLGTLLAKDPIPIQVAKRKSLRILIVNDFPTFETKYLKNYLSEKGNKVLVKTKITKGKYKFEYFNTDRIPIGAFTEKNLARYDLVILDALTTKSLSKNSRVALETAIRTKGLGLFIQPDESLFRTNNSLLAFDVNREKTSEVHLYSETSAKVSKYPFTIEQRLMLQPIHIDANESVISGCKHIGKGKVGTTLLKETYELLLDGKSATYQRIWSDIINKIGKKDSKTINWDGGAIPVRKDEPYEFTLRTSMPNPDVITENGYQIAMARNIDIPNLWKGKTYPKTTGWNHIRTSQDTTTVLNYYVTDTTTWQSNSKYNRIQANQGNFESSLSKDPKTISPVAPVNPIGLYVFLVCCLGYLWLAPKLS</sequence>